<evidence type="ECO:0000313" key="1">
    <source>
        <dbReference type="EMBL" id="SVD28467.1"/>
    </source>
</evidence>
<feature type="non-terminal residue" evidence="1">
    <location>
        <position position="77"/>
    </location>
</feature>
<dbReference type="EMBL" id="UINC01140991">
    <property type="protein sequence ID" value="SVD28467.1"/>
    <property type="molecule type" value="Genomic_DNA"/>
</dbReference>
<gene>
    <name evidence="1" type="ORF">METZ01_LOCUS381321</name>
</gene>
<sequence>MSYQRRLGRISALFPKESSTTWLTIVDKSFWEPAFIAHRKRLAKPHQGERSWSQEVGFRASAVGATALVTAKVTPRS</sequence>
<proteinExistence type="predicted"/>
<accession>A0A382U3C1</accession>
<reference evidence="1" key="1">
    <citation type="submission" date="2018-05" db="EMBL/GenBank/DDBJ databases">
        <authorList>
            <person name="Lanie J.A."/>
            <person name="Ng W.-L."/>
            <person name="Kazmierczak K.M."/>
            <person name="Andrzejewski T.M."/>
            <person name="Davidsen T.M."/>
            <person name="Wayne K.J."/>
            <person name="Tettelin H."/>
            <person name="Glass J.I."/>
            <person name="Rusch D."/>
            <person name="Podicherti R."/>
            <person name="Tsui H.-C.T."/>
            <person name="Winkler M.E."/>
        </authorList>
    </citation>
    <scope>NUCLEOTIDE SEQUENCE</scope>
</reference>
<name>A0A382U3C1_9ZZZZ</name>
<organism evidence="1">
    <name type="scientific">marine metagenome</name>
    <dbReference type="NCBI Taxonomy" id="408172"/>
    <lineage>
        <taxon>unclassified sequences</taxon>
        <taxon>metagenomes</taxon>
        <taxon>ecological metagenomes</taxon>
    </lineage>
</organism>
<dbReference type="AlphaFoldDB" id="A0A382U3C1"/>
<protein>
    <submittedName>
        <fullName evidence="1">Uncharacterized protein</fullName>
    </submittedName>
</protein>